<evidence type="ECO:0000313" key="3">
    <source>
        <dbReference type="EMBL" id="KAJ9607941.1"/>
    </source>
</evidence>
<sequence>MASTIQHWTGFPPETYRQCLEEAFLRDCVTEAAIEHLFISLYKDDLFGLFVRAFKPGRIRTKTGEDGMVRYYWNYAMICPPPDVSFHPLEPYLADFARNIYSPQVPDEAQYVVKKYLDDVMEYAEKMFEGDMEEDESEEGYEDESEGDDENPNEDISHMDADVVDASTADNEADDQSEDTASEGTYGDISNWSFSTPDSRFQPIVNQAVTRRLKDIVAGAEAAAAFCCGGQISDLPPVVLRFDTSDGNVAKATFDGNMATPTTTSNSSSMSGVALLLGQCQPASFGVGDEEVHDKSYRDALKLDPTQFSTNLHPYDLGILHSIRKTLLPQVSTAAASTRCSRLRAELYKLNVYSGPSGKFKPHVDTPRSEDQFGSLVICLPVKHEGGNLVVRHQDRNVTFCWGSSDCVQWAAFFSDLEHEVEEVTSGHRVTLTYNLFWGAPSPDSGSLPAPATVKSLPLYGELEKVVSFGGFLPKGGMIGVYCTHSYIHNRKAKEVILPQSLKGVDMAFFKVCKALGLKAFVRPIRDPKETEWLDRTFYDDEDDYDDYLEEDEGYYDRRRFQLNKDGKPAPGDYILKYDYDCCDWKTKKKAKSFSERLARIKRERQVVGMEQLSKRKKVVTNIGKGFSAIDIDDDMICDDMDDEMSGGGIWERVTNVVWLNKPSHRELQRAYLAYGNEPGLGLSYTYAAILVRIPSYEKRTKKDSKSAGQA</sequence>
<feature type="compositionally biased region" description="Acidic residues" evidence="1">
    <location>
        <begin position="171"/>
        <end position="181"/>
    </location>
</feature>
<dbReference type="Gene3D" id="2.60.120.620">
    <property type="entry name" value="q2cbj1_9rhob like domain"/>
    <property type="match status" value="1"/>
</dbReference>
<feature type="region of interest" description="Disordered" evidence="1">
    <location>
        <begin position="129"/>
        <end position="156"/>
    </location>
</feature>
<dbReference type="InterPro" id="IPR005123">
    <property type="entry name" value="Oxoglu/Fe-dep_dioxygenase_dom"/>
</dbReference>
<evidence type="ECO:0000313" key="4">
    <source>
        <dbReference type="Proteomes" id="UP001172673"/>
    </source>
</evidence>
<keyword evidence="4" id="KW-1185">Reference proteome</keyword>
<feature type="domain" description="Fe2OG dioxygenase" evidence="2">
    <location>
        <begin position="344"/>
        <end position="441"/>
    </location>
</feature>
<dbReference type="Proteomes" id="UP001172673">
    <property type="component" value="Unassembled WGS sequence"/>
</dbReference>
<accession>A0AA38X6Y9</accession>
<feature type="region of interest" description="Disordered" evidence="1">
    <location>
        <begin position="168"/>
        <end position="193"/>
    </location>
</feature>
<name>A0AA38X6Y9_9EURO</name>
<reference evidence="3" key="1">
    <citation type="submission" date="2022-10" db="EMBL/GenBank/DDBJ databases">
        <title>Culturing micro-colonial fungi from biological soil crusts in the Mojave desert and describing Neophaeococcomyces mojavensis, and introducing the new genera and species Taxawa tesnikishii.</title>
        <authorList>
            <person name="Kurbessoian T."/>
            <person name="Stajich J.E."/>
        </authorList>
    </citation>
    <scope>NUCLEOTIDE SEQUENCE</scope>
    <source>
        <strain evidence="3">TK_41</strain>
    </source>
</reference>
<evidence type="ECO:0000256" key="1">
    <source>
        <dbReference type="SAM" id="MobiDB-lite"/>
    </source>
</evidence>
<dbReference type="AlphaFoldDB" id="A0AA38X6Y9"/>
<dbReference type="Pfam" id="PF13640">
    <property type="entry name" value="2OG-FeII_Oxy_3"/>
    <property type="match status" value="1"/>
</dbReference>
<dbReference type="PANTHER" id="PTHR33099">
    <property type="entry name" value="FE2OG DIOXYGENASE DOMAIN-CONTAINING PROTEIN"/>
    <property type="match status" value="1"/>
</dbReference>
<dbReference type="PANTHER" id="PTHR33099:SF14">
    <property type="entry name" value="PROLYL 4-HYDROXYLASE ALPHA SUBUNIT FE(2+) 2OG DIOXYGENASE DOMAIN-CONTAINING PROTEIN"/>
    <property type="match status" value="1"/>
</dbReference>
<comment type="caution">
    <text evidence="3">The sequence shown here is derived from an EMBL/GenBank/DDBJ whole genome shotgun (WGS) entry which is preliminary data.</text>
</comment>
<dbReference type="EMBL" id="JAPDRK010000011">
    <property type="protein sequence ID" value="KAJ9607941.1"/>
    <property type="molecule type" value="Genomic_DNA"/>
</dbReference>
<feature type="compositionally biased region" description="Acidic residues" evidence="1">
    <location>
        <begin position="130"/>
        <end position="153"/>
    </location>
</feature>
<proteinExistence type="predicted"/>
<gene>
    <name evidence="3" type="ORF">H2200_008020</name>
</gene>
<organism evidence="3 4">
    <name type="scientific">Cladophialophora chaetospira</name>
    <dbReference type="NCBI Taxonomy" id="386627"/>
    <lineage>
        <taxon>Eukaryota</taxon>
        <taxon>Fungi</taxon>
        <taxon>Dikarya</taxon>
        <taxon>Ascomycota</taxon>
        <taxon>Pezizomycotina</taxon>
        <taxon>Eurotiomycetes</taxon>
        <taxon>Chaetothyriomycetidae</taxon>
        <taxon>Chaetothyriales</taxon>
        <taxon>Herpotrichiellaceae</taxon>
        <taxon>Cladophialophora</taxon>
    </lineage>
</organism>
<dbReference type="PROSITE" id="PS51471">
    <property type="entry name" value="FE2OG_OXY"/>
    <property type="match status" value="1"/>
</dbReference>
<dbReference type="InterPro" id="IPR044862">
    <property type="entry name" value="Pro_4_hyd_alph_FE2OG_OXY"/>
</dbReference>
<protein>
    <recommendedName>
        <fullName evidence="2">Fe2OG dioxygenase domain-containing protein</fullName>
    </recommendedName>
</protein>
<evidence type="ECO:0000259" key="2">
    <source>
        <dbReference type="PROSITE" id="PS51471"/>
    </source>
</evidence>